<keyword evidence="2" id="KW-0472">Membrane</keyword>
<sequence>MANDIKSGIGYIIPAAAVVGFFTTLLLGEYLLSIVIAVAGILVWFVYMLVMESSPPPNLGNLIILFGTLLSLGIFMGFGVVQNMWGGIEFQTEGALFALVILFFSILTGMLFRNQTFFDQPVTSAGGLTNREKQWVQKALKQSNEKTDDVEPKVIVMKQAEENIKTDDSTSHDEENTPYNNPYMYAYPPEYYYDDEYDEEYDEDEDE</sequence>
<evidence type="ECO:0000256" key="1">
    <source>
        <dbReference type="SAM" id="MobiDB-lite"/>
    </source>
</evidence>
<reference evidence="3" key="1">
    <citation type="submission" date="2018-05" db="EMBL/GenBank/DDBJ databases">
        <authorList>
            <person name="Lanie J.A."/>
            <person name="Ng W.-L."/>
            <person name="Kazmierczak K.M."/>
            <person name="Andrzejewski T.M."/>
            <person name="Davidsen T.M."/>
            <person name="Wayne K.J."/>
            <person name="Tettelin H."/>
            <person name="Glass J.I."/>
            <person name="Rusch D."/>
            <person name="Podicherti R."/>
            <person name="Tsui H.-C.T."/>
            <person name="Winkler M.E."/>
        </authorList>
    </citation>
    <scope>NUCLEOTIDE SEQUENCE</scope>
</reference>
<gene>
    <name evidence="3" type="ORF">METZ01_LOCUS105046</name>
</gene>
<name>A0A381WIB2_9ZZZZ</name>
<feature type="transmembrane region" description="Helical" evidence="2">
    <location>
        <begin position="30"/>
        <end position="50"/>
    </location>
</feature>
<dbReference type="AlphaFoldDB" id="A0A381WIB2"/>
<organism evidence="3">
    <name type="scientific">marine metagenome</name>
    <dbReference type="NCBI Taxonomy" id="408172"/>
    <lineage>
        <taxon>unclassified sequences</taxon>
        <taxon>metagenomes</taxon>
        <taxon>ecological metagenomes</taxon>
    </lineage>
</organism>
<evidence type="ECO:0000256" key="2">
    <source>
        <dbReference type="SAM" id="Phobius"/>
    </source>
</evidence>
<proteinExistence type="predicted"/>
<feature type="region of interest" description="Disordered" evidence="1">
    <location>
        <begin position="161"/>
        <end position="188"/>
    </location>
</feature>
<dbReference type="EMBL" id="UINC01011887">
    <property type="protein sequence ID" value="SVA52192.1"/>
    <property type="molecule type" value="Genomic_DNA"/>
</dbReference>
<keyword evidence="2" id="KW-0812">Transmembrane</keyword>
<evidence type="ECO:0000313" key="3">
    <source>
        <dbReference type="EMBL" id="SVA52192.1"/>
    </source>
</evidence>
<accession>A0A381WIB2</accession>
<feature type="transmembrane region" description="Helical" evidence="2">
    <location>
        <begin position="62"/>
        <end position="82"/>
    </location>
</feature>
<feature type="compositionally biased region" description="Basic and acidic residues" evidence="1">
    <location>
        <begin position="161"/>
        <end position="175"/>
    </location>
</feature>
<feature type="transmembrane region" description="Helical" evidence="2">
    <location>
        <begin position="94"/>
        <end position="112"/>
    </location>
</feature>
<feature type="transmembrane region" description="Helical" evidence="2">
    <location>
        <begin position="7"/>
        <end position="24"/>
    </location>
</feature>
<protein>
    <submittedName>
        <fullName evidence="3">Uncharacterized protein</fullName>
    </submittedName>
</protein>
<keyword evidence="2" id="KW-1133">Transmembrane helix</keyword>